<dbReference type="PROSITE" id="PS01124">
    <property type="entry name" value="HTH_ARAC_FAMILY_2"/>
    <property type="match status" value="1"/>
</dbReference>
<keyword evidence="1" id="KW-0805">Transcription regulation</keyword>
<accession>A0A3D6B032</accession>
<dbReference type="InterPro" id="IPR009057">
    <property type="entry name" value="Homeodomain-like_sf"/>
</dbReference>
<comment type="caution">
    <text evidence="5">The sequence shown here is derived from an EMBL/GenBank/DDBJ whole genome shotgun (WGS) entry which is preliminary data.</text>
</comment>
<keyword evidence="2" id="KW-0238">DNA-binding</keyword>
<keyword evidence="3" id="KW-0804">Transcription</keyword>
<proteinExistence type="predicted"/>
<name>A0A3D6B032_9BACE</name>
<dbReference type="PANTHER" id="PTHR43280:SF32">
    <property type="entry name" value="TRANSCRIPTIONAL REGULATORY PROTEIN"/>
    <property type="match status" value="1"/>
</dbReference>
<dbReference type="PANTHER" id="PTHR43280">
    <property type="entry name" value="ARAC-FAMILY TRANSCRIPTIONAL REGULATOR"/>
    <property type="match status" value="1"/>
</dbReference>
<dbReference type="GO" id="GO:0043565">
    <property type="term" value="F:sequence-specific DNA binding"/>
    <property type="evidence" value="ECO:0007669"/>
    <property type="project" value="InterPro"/>
</dbReference>
<dbReference type="AlphaFoldDB" id="A0A3D6B032"/>
<protein>
    <submittedName>
        <fullName evidence="5">AraC family transcriptional regulator</fullName>
    </submittedName>
</protein>
<organism evidence="5 6">
    <name type="scientific">Bacteroides cellulosilyticus</name>
    <dbReference type="NCBI Taxonomy" id="246787"/>
    <lineage>
        <taxon>Bacteria</taxon>
        <taxon>Pseudomonadati</taxon>
        <taxon>Bacteroidota</taxon>
        <taxon>Bacteroidia</taxon>
        <taxon>Bacteroidales</taxon>
        <taxon>Bacteroidaceae</taxon>
        <taxon>Bacteroides</taxon>
    </lineage>
</organism>
<dbReference type="SUPFAM" id="SSF46689">
    <property type="entry name" value="Homeodomain-like"/>
    <property type="match status" value="1"/>
</dbReference>
<evidence type="ECO:0000313" key="5">
    <source>
        <dbReference type="EMBL" id="KAA5414650.1"/>
    </source>
</evidence>
<dbReference type="SUPFAM" id="SSF51215">
    <property type="entry name" value="Regulatory protein AraC"/>
    <property type="match status" value="1"/>
</dbReference>
<sequence length="297" mass="34641">MNTFAYMSTKKQPTIPMHRMDANTPFGMQFGYYETDSKYAENTKSEKYIAHRDDYYLFLFIDTEETILTIDFEDIRIQGEQVFYVRPGQVHFTPVMRKAKGYFLAIDPVLIENHFRNQFEKQLTTQKPIMPDASFSDKLAQTAHLLHTIIQEKPTTFGEQITLNVANAFIGIIAEQYSKQQEELHYSKTRSLFIAHQFQALLLDNVRTLKSPIQYAKALNYSLSHLNESVKITTGFPISYWIHQQVVLEAKRLLYYTNMDVKEIAFSLGYEDPTYFSRLFSKVTGISPGAFRQKFHK</sequence>
<dbReference type="SMART" id="SM00342">
    <property type="entry name" value="HTH_ARAC"/>
    <property type="match status" value="1"/>
</dbReference>
<evidence type="ECO:0000259" key="4">
    <source>
        <dbReference type="PROSITE" id="PS01124"/>
    </source>
</evidence>
<feature type="domain" description="HTH araC/xylS-type" evidence="4">
    <location>
        <begin position="196"/>
        <end position="294"/>
    </location>
</feature>
<dbReference type="Pfam" id="PF12833">
    <property type="entry name" value="HTH_18"/>
    <property type="match status" value="1"/>
</dbReference>
<gene>
    <name evidence="5" type="ORF">F2Y81_19795</name>
</gene>
<dbReference type="InterPro" id="IPR020449">
    <property type="entry name" value="Tscrpt_reg_AraC-type_HTH"/>
</dbReference>
<reference evidence="5 6" key="1">
    <citation type="journal article" date="2019" name="Nat. Med.">
        <title>A library of human gut bacterial isolates paired with longitudinal multiomics data enables mechanistic microbiome research.</title>
        <authorList>
            <person name="Poyet M."/>
            <person name="Groussin M."/>
            <person name="Gibbons S.M."/>
            <person name="Avila-Pacheco J."/>
            <person name="Jiang X."/>
            <person name="Kearney S.M."/>
            <person name="Perrotta A.R."/>
            <person name="Berdy B."/>
            <person name="Zhao S."/>
            <person name="Lieberman T.D."/>
            <person name="Swanson P.K."/>
            <person name="Smith M."/>
            <person name="Roesemann S."/>
            <person name="Alexander J.E."/>
            <person name="Rich S.A."/>
            <person name="Livny J."/>
            <person name="Vlamakis H."/>
            <person name="Clish C."/>
            <person name="Bullock K."/>
            <person name="Deik A."/>
            <person name="Scott J."/>
            <person name="Pierce K.A."/>
            <person name="Xavier R.J."/>
            <person name="Alm E.J."/>
        </authorList>
    </citation>
    <scope>NUCLEOTIDE SEQUENCE [LARGE SCALE GENOMIC DNA]</scope>
    <source>
        <strain evidence="5 6">BIOML-A6</strain>
    </source>
</reference>
<dbReference type="EMBL" id="VVYV01000039">
    <property type="protein sequence ID" value="KAA5414650.1"/>
    <property type="molecule type" value="Genomic_DNA"/>
</dbReference>
<dbReference type="GO" id="GO:0003700">
    <property type="term" value="F:DNA-binding transcription factor activity"/>
    <property type="evidence" value="ECO:0007669"/>
    <property type="project" value="InterPro"/>
</dbReference>
<dbReference type="InterPro" id="IPR037923">
    <property type="entry name" value="HTH-like"/>
</dbReference>
<dbReference type="PRINTS" id="PR00032">
    <property type="entry name" value="HTHARAC"/>
</dbReference>
<dbReference type="Proteomes" id="UP000448877">
    <property type="component" value="Unassembled WGS sequence"/>
</dbReference>
<evidence type="ECO:0000256" key="1">
    <source>
        <dbReference type="ARBA" id="ARBA00023015"/>
    </source>
</evidence>
<evidence type="ECO:0000256" key="2">
    <source>
        <dbReference type="ARBA" id="ARBA00023125"/>
    </source>
</evidence>
<dbReference type="Gene3D" id="1.10.10.60">
    <property type="entry name" value="Homeodomain-like"/>
    <property type="match status" value="1"/>
</dbReference>
<evidence type="ECO:0000313" key="6">
    <source>
        <dbReference type="Proteomes" id="UP000448877"/>
    </source>
</evidence>
<dbReference type="InterPro" id="IPR018060">
    <property type="entry name" value="HTH_AraC"/>
</dbReference>
<evidence type="ECO:0000256" key="3">
    <source>
        <dbReference type="ARBA" id="ARBA00023163"/>
    </source>
</evidence>